<organism evidence="3 4">
    <name type="scientific">Streptomyces oryzae</name>
    <dbReference type="NCBI Taxonomy" id="1434886"/>
    <lineage>
        <taxon>Bacteria</taxon>
        <taxon>Bacillati</taxon>
        <taxon>Actinomycetota</taxon>
        <taxon>Actinomycetes</taxon>
        <taxon>Kitasatosporales</taxon>
        <taxon>Streptomycetaceae</taxon>
        <taxon>Streptomyces</taxon>
    </lineage>
</organism>
<reference evidence="3 4" key="1">
    <citation type="submission" date="2020-11" db="EMBL/GenBank/DDBJ databases">
        <title>Streptomyces spirodelae sp. nov., isolated from duckweed.</title>
        <authorList>
            <person name="Saimee Y."/>
            <person name="Duangmal K."/>
        </authorList>
    </citation>
    <scope>NUCLEOTIDE SEQUENCE [LARGE SCALE GENOMIC DNA]</scope>
    <source>
        <strain evidence="3 4">S16-07</strain>
    </source>
</reference>
<comment type="caution">
    <text evidence="3">The sequence shown here is derived from an EMBL/GenBank/DDBJ whole genome shotgun (WGS) entry which is preliminary data.</text>
</comment>
<dbReference type="InterPro" id="IPR019251">
    <property type="entry name" value="DUF2231_TM"/>
</dbReference>
<keyword evidence="4" id="KW-1185">Reference proteome</keyword>
<feature type="domain" description="DUF2231" evidence="2">
    <location>
        <begin position="9"/>
        <end position="146"/>
    </location>
</feature>
<feature type="transmembrane region" description="Helical" evidence="1">
    <location>
        <begin position="116"/>
        <end position="139"/>
    </location>
</feature>
<evidence type="ECO:0000313" key="4">
    <source>
        <dbReference type="Proteomes" id="UP001519064"/>
    </source>
</evidence>
<dbReference type="Proteomes" id="UP001519064">
    <property type="component" value="Unassembled WGS sequence"/>
</dbReference>
<dbReference type="Pfam" id="PF09990">
    <property type="entry name" value="DUF2231"/>
    <property type="match status" value="1"/>
</dbReference>
<name>A0ABS3X4N1_9ACTN</name>
<evidence type="ECO:0000259" key="2">
    <source>
        <dbReference type="Pfam" id="PF09990"/>
    </source>
</evidence>
<feature type="transmembrane region" description="Helical" evidence="1">
    <location>
        <begin position="86"/>
        <end position="104"/>
    </location>
</feature>
<feature type="transmembrane region" description="Helical" evidence="1">
    <location>
        <begin position="12"/>
        <end position="35"/>
    </location>
</feature>
<evidence type="ECO:0000256" key="1">
    <source>
        <dbReference type="SAM" id="Phobius"/>
    </source>
</evidence>
<protein>
    <submittedName>
        <fullName evidence="3">DUF2231 domain-containing protein</fullName>
    </submittedName>
</protein>
<feature type="transmembrane region" description="Helical" evidence="1">
    <location>
        <begin position="41"/>
        <end position="66"/>
    </location>
</feature>
<sequence length="174" mass="18031">MYSKATIAGHPVHPMLVGFPVACYTGTLVGFAVYAANGAQFWLNLAIALNVVGVGSALLAALPGFVDWAFGIPRGSAAKTVGRAHAGLNVAALALFAVSLGTHVTHWNGPATGATLGLALSSAGVACTVAAGFLGWMLVQDYHIGIRLTPTQERDEPAVQNVHRMEARREDRAA</sequence>
<keyword evidence="1" id="KW-0472">Membrane</keyword>
<keyword evidence="1" id="KW-0812">Transmembrane</keyword>
<proteinExistence type="predicted"/>
<evidence type="ECO:0000313" key="3">
    <source>
        <dbReference type="EMBL" id="MBO8190284.1"/>
    </source>
</evidence>
<dbReference type="RefSeq" id="WP_209237173.1">
    <property type="nucleotide sequence ID" value="NZ_JADKMA010000002.1"/>
</dbReference>
<gene>
    <name evidence="3" type="ORF">ITI46_00900</name>
</gene>
<dbReference type="EMBL" id="JADKMA010000002">
    <property type="protein sequence ID" value="MBO8190284.1"/>
    <property type="molecule type" value="Genomic_DNA"/>
</dbReference>
<accession>A0ABS3X4N1</accession>
<keyword evidence="1" id="KW-1133">Transmembrane helix</keyword>